<keyword evidence="6" id="KW-0067">ATP-binding</keyword>
<keyword evidence="8" id="KW-1185">Reference proteome</keyword>
<protein>
    <recommendedName>
        <fullName evidence="6">NAD kinase</fullName>
        <ecNumber evidence="6">2.7.1.23</ecNumber>
    </recommendedName>
    <alternativeName>
        <fullName evidence="6">ATP-dependent NAD kinase</fullName>
    </alternativeName>
</protein>
<name>A0A075X0B4_9BACT</name>
<keyword evidence="6" id="KW-0963">Cytoplasm</keyword>
<dbReference type="AlphaFoldDB" id="A0A075X0B4"/>
<dbReference type="GO" id="GO:0005524">
    <property type="term" value="F:ATP binding"/>
    <property type="evidence" value="ECO:0007669"/>
    <property type="project" value="UniProtKB-KW"/>
</dbReference>
<dbReference type="HOGENOM" id="CLU_008831_0_3_0"/>
<dbReference type="SUPFAM" id="SSF111331">
    <property type="entry name" value="NAD kinase/diacylglycerol kinase-like"/>
    <property type="match status" value="1"/>
</dbReference>
<comment type="catalytic activity">
    <reaction evidence="5 6">
        <text>NAD(+) + ATP = ADP + NADP(+) + H(+)</text>
        <dbReference type="Rhea" id="RHEA:18629"/>
        <dbReference type="ChEBI" id="CHEBI:15378"/>
        <dbReference type="ChEBI" id="CHEBI:30616"/>
        <dbReference type="ChEBI" id="CHEBI:57540"/>
        <dbReference type="ChEBI" id="CHEBI:58349"/>
        <dbReference type="ChEBI" id="CHEBI:456216"/>
        <dbReference type="EC" id="2.7.1.23"/>
    </reaction>
</comment>
<keyword evidence="6" id="KW-0547">Nucleotide-binding</keyword>
<evidence type="ECO:0000256" key="3">
    <source>
        <dbReference type="ARBA" id="ARBA00022857"/>
    </source>
</evidence>
<dbReference type="Pfam" id="PF20143">
    <property type="entry name" value="NAD_kinase_C"/>
    <property type="match status" value="1"/>
</dbReference>
<dbReference type="STRING" id="289377.HL41_06765"/>
<dbReference type="Pfam" id="PF01513">
    <property type="entry name" value="NAD_kinase"/>
    <property type="match status" value="1"/>
</dbReference>
<reference evidence="7 8" key="1">
    <citation type="journal article" date="2015" name="Genome Announc.">
        <title>Genome Sequence of a Sulfate-Reducing Thermophilic Bacterium, Thermodesulfobacterium commune DSM 2178T (Phylum Thermodesulfobacteria).</title>
        <authorList>
            <person name="Bhatnagar S."/>
            <person name="Badger J.H."/>
            <person name="Madupu R."/>
            <person name="Khouri H.M."/>
            <person name="O'Connor E.M."/>
            <person name="Robb F.T."/>
            <person name="Ward N.L."/>
            <person name="Eisen J.A."/>
        </authorList>
    </citation>
    <scope>NUCLEOTIDE SEQUENCE [LARGE SCALE GENOMIC DNA]</scope>
    <source>
        <strain evidence="7 8">DSM 2178</strain>
    </source>
</reference>
<dbReference type="Gene3D" id="3.40.50.10330">
    <property type="entry name" value="Probable inorganic polyphosphate/atp-NAD kinase, domain 1"/>
    <property type="match status" value="1"/>
</dbReference>
<proteinExistence type="inferred from homology"/>
<feature type="active site" description="Proton acceptor" evidence="6">
    <location>
        <position position="54"/>
    </location>
</feature>
<feature type="binding site" evidence="6">
    <location>
        <begin position="54"/>
        <end position="55"/>
    </location>
    <ligand>
        <name>NAD(+)</name>
        <dbReference type="ChEBI" id="CHEBI:57540"/>
    </ligand>
</feature>
<comment type="subcellular location">
    <subcellularLocation>
        <location evidence="6">Cytoplasm</location>
    </subcellularLocation>
</comment>
<keyword evidence="2 6" id="KW-0418">Kinase</keyword>
<dbReference type="Gene3D" id="2.60.200.30">
    <property type="entry name" value="Probable inorganic polyphosphate/atp-NAD kinase, domain 2"/>
    <property type="match status" value="1"/>
</dbReference>
<dbReference type="InterPro" id="IPR002504">
    <property type="entry name" value="NADK"/>
</dbReference>
<dbReference type="PANTHER" id="PTHR20275:SF0">
    <property type="entry name" value="NAD KINASE"/>
    <property type="match status" value="1"/>
</dbReference>
<accession>A0A075X0B4</accession>
<dbReference type="RefSeq" id="WP_038061489.1">
    <property type="nucleotide sequence ID" value="NZ_CP008796.1"/>
</dbReference>
<dbReference type="InterPro" id="IPR017437">
    <property type="entry name" value="ATP-NAD_kinase_PpnK-typ_C"/>
</dbReference>
<dbReference type="InterPro" id="IPR017438">
    <property type="entry name" value="ATP-NAD_kinase_N"/>
</dbReference>
<evidence type="ECO:0000256" key="1">
    <source>
        <dbReference type="ARBA" id="ARBA00022679"/>
    </source>
</evidence>
<dbReference type="EC" id="2.7.1.23" evidence="6"/>
<comment type="similarity">
    <text evidence="6">Belongs to the NAD kinase family.</text>
</comment>
<feature type="binding site" evidence="6">
    <location>
        <position position="153"/>
    </location>
    <ligand>
        <name>NAD(+)</name>
        <dbReference type="ChEBI" id="CHEBI:57540"/>
    </ligand>
</feature>
<dbReference type="GO" id="GO:0051287">
    <property type="term" value="F:NAD binding"/>
    <property type="evidence" value="ECO:0007669"/>
    <property type="project" value="UniProtKB-ARBA"/>
</dbReference>
<evidence type="ECO:0000256" key="2">
    <source>
        <dbReference type="ARBA" id="ARBA00022777"/>
    </source>
</evidence>
<dbReference type="EMBL" id="CP008796">
    <property type="protein sequence ID" value="AIH04437.1"/>
    <property type="molecule type" value="Genomic_DNA"/>
</dbReference>
<dbReference type="GO" id="GO:0019674">
    <property type="term" value="P:NAD+ metabolic process"/>
    <property type="evidence" value="ECO:0007669"/>
    <property type="project" value="InterPro"/>
</dbReference>
<dbReference type="OrthoDB" id="9774737at2"/>
<dbReference type="Proteomes" id="UP000028481">
    <property type="component" value="Chromosome"/>
</dbReference>
<feature type="binding site" evidence="6">
    <location>
        <position position="59"/>
    </location>
    <ligand>
        <name>NAD(+)</name>
        <dbReference type="ChEBI" id="CHEBI:57540"/>
    </ligand>
</feature>
<dbReference type="GO" id="GO:0006741">
    <property type="term" value="P:NADP+ biosynthetic process"/>
    <property type="evidence" value="ECO:0007669"/>
    <property type="project" value="UniProtKB-UniRule"/>
</dbReference>
<dbReference type="GO" id="GO:0046872">
    <property type="term" value="F:metal ion binding"/>
    <property type="evidence" value="ECO:0007669"/>
    <property type="project" value="UniProtKB-UniRule"/>
</dbReference>
<evidence type="ECO:0000256" key="4">
    <source>
        <dbReference type="ARBA" id="ARBA00023027"/>
    </source>
</evidence>
<dbReference type="GO" id="GO:0003951">
    <property type="term" value="F:NAD+ kinase activity"/>
    <property type="evidence" value="ECO:0007669"/>
    <property type="project" value="UniProtKB-UniRule"/>
</dbReference>
<dbReference type="HAMAP" id="MF_00361">
    <property type="entry name" value="NAD_kinase"/>
    <property type="match status" value="1"/>
</dbReference>
<keyword evidence="4 6" id="KW-0520">NAD</keyword>
<dbReference type="KEGG" id="tcm:HL41_06765"/>
<comment type="caution">
    <text evidence="6">Lacks conserved residue(s) required for the propagation of feature annotation.</text>
</comment>
<organism evidence="7 8">
    <name type="scientific">Thermodesulfobacterium commune DSM 2178</name>
    <dbReference type="NCBI Taxonomy" id="289377"/>
    <lineage>
        <taxon>Bacteria</taxon>
        <taxon>Pseudomonadati</taxon>
        <taxon>Thermodesulfobacteriota</taxon>
        <taxon>Thermodesulfobacteria</taxon>
        <taxon>Thermodesulfobacteriales</taxon>
        <taxon>Thermodesulfobacteriaceae</taxon>
        <taxon>Thermodesulfobacterium</taxon>
    </lineage>
</organism>
<dbReference type="InterPro" id="IPR016064">
    <property type="entry name" value="NAD/diacylglycerol_kinase_sf"/>
</dbReference>
<sequence>MLKFFYLLKDPRNLPQVFEKINSKEIILVPLEKISELPKEEVITFDAILVLGGDGTFLRAVPFAYTYDLPLIGVNLGNFGFLTEVSLEELPYLLRLIKEGEAKIQKRTLLEITYQNETFVALNEGAIMKGPLGKVIYLSLQVEGYHLTTIPGDGLIISTPTGSTAYNLSAGGPVIHPEAQVFVCTPICAFKINLRPFVIPDNFETVVILNKKGKGENEEVHLLIDGQINLVVQEDQPLRFKKAPKPLKILTLPEKNYLKILKSKFNW</sequence>
<dbReference type="eggNOG" id="COG0061">
    <property type="taxonomic scope" value="Bacteria"/>
</dbReference>
<evidence type="ECO:0000313" key="8">
    <source>
        <dbReference type="Proteomes" id="UP000028481"/>
    </source>
</evidence>
<comment type="cofactor">
    <cofactor evidence="6">
        <name>a divalent metal cation</name>
        <dbReference type="ChEBI" id="CHEBI:60240"/>
    </cofactor>
</comment>
<evidence type="ECO:0000256" key="5">
    <source>
        <dbReference type="ARBA" id="ARBA00047925"/>
    </source>
</evidence>
<keyword evidence="3 6" id="KW-0521">NADP</keyword>
<keyword evidence="1 6" id="KW-0808">Transferase</keyword>
<evidence type="ECO:0000256" key="6">
    <source>
        <dbReference type="HAMAP-Rule" id="MF_00361"/>
    </source>
</evidence>
<dbReference type="PANTHER" id="PTHR20275">
    <property type="entry name" value="NAD KINASE"/>
    <property type="match status" value="1"/>
</dbReference>
<evidence type="ECO:0000313" key="7">
    <source>
        <dbReference type="EMBL" id="AIH04437.1"/>
    </source>
</evidence>
<gene>
    <name evidence="6" type="primary">nadK</name>
    <name evidence="7" type="ORF">HL41_06765</name>
</gene>
<feature type="binding site" evidence="6">
    <location>
        <begin position="123"/>
        <end position="124"/>
    </location>
    <ligand>
        <name>NAD(+)</name>
        <dbReference type="ChEBI" id="CHEBI:57540"/>
    </ligand>
</feature>
<comment type="function">
    <text evidence="6">Involved in the regulation of the intracellular balance of NAD and NADP, and is a key enzyme in the biosynthesis of NADP. Catalyzes specifically the phosphorylation on 2'-hydroxyl of the adenosine moiety of NAD to yield NADP.</text>
</comment>
<feature type="binding site" evidence="6">
    <location>
        <begin position="164"/>
        <end position="169"/>
    </location>
    <ligand>
        <name>NAD(+)</name>
        <dbReference type="ChEBI" id="CHEBI:57540"/>
    </ligand>
</feature>
<feature type="binding site" evidence="6">
    <location>
        <position position="227"/>
    </location>
    <ligand>
        <name>NAD(+)</name>
        <dbReference type="ChEBI" id="CHEBI:57540"/>
    </ligand>
</feature>
<feature type="binding site" evidence="6">
    <location>
        <position position="134"/>
    </location>
    <ligand>
        <name>NAD(+)</name>
        <dbReference type="ChEBI" id="CHEBI:57540"/>
    </ligand>
</feature>
<dbReference type="PaxDb" id="289377-HL41_06765"/>
<dbReference type="GO" id="GO:0005737">
    <property type="term" value="C:cytoplasm"/>
    <property type="evidence" value="ECO:0007669"/>
    <property type="project" value="UniProtKB-SubCell"/>
</dbReference>